<dbReference type="InterPro" id="IPR015915">
    <property type="entry name" value="Kelch-typ_b-propeller"/>
</dbReference>
<dbReference type="AlphaFoldDB" id="A0AAV5WJ34"/>
<feature type="region of interest" description="Disordered" evidence="2">
    <location>
        <begin position="450"/>
        <end position="471"/>
    </location>
</feature>
<reference evidence="3" key="1">
    <citation type="submission" date="2023-10" db="EMBL/GenBank/DDBJ databases">
        <title>Genome assembly of Pristionchus species.</title>
        <authorList>
            <person name="Yoshida K."/>
            <person name="Sommer R.J."/>
        </authorList>
    </citation>
    <scope>NUCLEOTIDE SEQUENCE</scope>
    <source>
        <strain evidence="3">RS5133</strain>
    </source>
</reference>
<name>A0AAV5WJ34_9BILA</name>
<sequence>MQVQSEDITVAWGAQPHHLDQQYGRWRLAVFQDVQEALDSSKLYFLYDPEADERSMTTGCRKGGASIVVFDVHLRCFVAEMPITTYGKPKFLFALKAPAQSGGTSFVLVCEQQGYGNELHVSRIDLWQDGLSIAGNQLLLNQPLPVGPDYICSMREDAPEMVVLASPGLQVWRVDAMAAGPSPPSTYFRVPGAELTHFYDGFLSMGSVYLLSAFSDENLDYSRIHVLDLENGGQLTTHTCHADPARGMPPARQQAAIDSLSGYILVAGGEISYGGTVQRLSDYWALDLSTFEWTQVPSSMPIPLIEPRLTTTYSGNVYLWGDFDQPLPGMPHGTHLRILRVSGFGHKVRYPISISAESTAAPPAYEDAYLSYSSSQPPAPYSQAPTSHPPAVGFNGAPAYPSNGYSQPGVMMPQPGAMMPQPGAMLPEAYATPPGSHYPVVQGNGEGYQAPPGQHVYVPPKGKKKKNCSIM</sequence>
<keyword evidence="4" id="KW-1185">Reference proteome</keyword>
<dbReference type="EMBL" id="BTSY01000005">
    <property type="protein sequence ID" value="GMT30719.1"/>
    <property type="molecule type" value="Genomic_DNA"/>
</dbReference>
<evidence type="ECO:0000256" key="2">
    <source>
        <dbReference type="SAM" id="MobiDB-lite"/>
    </source>
</evidence>
<dbReference type="InterPro" id="IPR006652">
    <property type="entry name" value="Kelch_1"/>
</dbReference>
<dbReference type="Pfam" id="PF01344">
    <property type="entry name" value="Kelch_1"/>
    <property type="match status" value="1"/>
</dbReference>
<keyword evidence="1" id="KW-0880">Kelch repeat</keyword>
<protein>
    <submittedName>
        <fullName evidence="3">Uncharacterized protein</fullName>
    </submittedName>
</protein>
<dbReference type="Proteomes" id="UP001432322">
    <property type="component" value="Unassembled WGS sequence"/>
</dbReference>
<accession>A0AAV5WJ34</accession>
<dbReference type="Gene3D" id="2.120.10.80">
    <property type="entry name" value="Kelch-type beta propeller"/>
    <property type="match status" value="1"/>
</dbReference>
<feature type="compositionally biased region" description="Basic residues" evidence="2">
    <location>
        <begin position="461"/>
        <end position="471"/>
    </location>
</feature>
<gene>
    <name evidence="3" type="ORF">PFISCL1PPCAC_22016</name>
</gene>
<evidence type="ECO:0000313" key="3">
    <source>
        <dbReference type="EMBL" id="GMT30719.1"/>
    </source>
</evidence>
<comment type="caution">
    <text evidence="3">The sequence shown here is derived from an EMBL/GenBank/DDBJ whole genome shotgun (WGS) entry which is preliminary data.</text>
</comment>
<proteinExistence type="predicted"/>
<evidence type="ECO:0000313" key="4">
    <source>
        <dbReference type="Proteomes" id="UP001432322"/>
    </source>
</evidence>
<organism evidence="3 4">
    <name type="scientific">Pristionchus fissidentatus</name>
    <dbReference type="NCBI Taxonomy" id="1538716"/>
    <lineage>
        <taxon>Eukaryota</taxon>
        <taxon>Metazoa</taxon>
        <taxon>Ecdysozoa</taxon>
        <taxon>Nematoda</taxon>
        <taxon>Chromadorea</taxon>
        <taxon>Rhabditida</taxon>
        <taxon>Rhabditina</taxon>
        <taxon>Diplogasteromorpha</taxon>
        <taxon>Diplogasteroidea</taxon>
        <taxon>Neodiplogasteridae</taxon>
        <taxon>Pristionchus</taxon>
    </lineage>
</organism>
<evidence type="ECO:0000256" key="1">
    <source>
        <dbReference type="ARBA" id="ARBA00022441"/>
    </source>
</evidence>
<dbReference type="SUPFAM" id="SSF117281">
    <property type="entry name" value="Kelch motif"/>
    <property type="match status" value="1"/>
</dbReference>